<organism evidence="1 2">
    <name type="scientific">Trifolium pratense</name>
    <name type="common">Red clover</name>
    <dbReference type="NCBI Taxonomy" id="57577"/>
    <lineage>
        <taxon>Eukaryota</taxon>
        <taxon>Viridiplantae</taxon>
        <taxon>Streptophyta</taxon>
        <taxon>Embryophyta</taxon>
        <taxon>Tracheophyta</taxon>
        <taxon>Spermatophyta</taxon>
        <taxon>Magnoliopsida</taxon>
        <taxon>eudicotyledons</taxon>
        <taxon>Gunneridae</taxon>
        <taxon>Pentapetalae</taxon>
        <taxon>rosids</taxon>
        <taxon>fabids</taxon>
        <taxon>Fabales</taxon>
        <taxon>Fabaceae</taxon>
        <taxon>Papilionoideae</taxon>
        <taxon>50 kb inversion clade</taxon>
        <taxon>NPAAA clade</taxon>
        <taxon>Hologalegina</taxon>
        <taxon>IRL clade</taxon>
        <taxon>Trifolieae</taxon>
        <taxon>Trifolium</taxon>
    </lineage>
</organism>
<reference evidence="1" key="1">
    <citation type="submission" date="2023-10" db="EMBL/GenBank/DDBJ databases">
        <authorList>
            <person name="Rodriguez Cubillos JULIANA M."/>
            <person name="De Vega J."/>
        </authorList>
    </citation>
    <scope>NUCLEOTIDE SEQUENCE</scope>
</reference>
<dbReference type="Proteomes" id="UP001177021">
    <property type="component" value="Unassembled WGS sequence"/>
</dbReference>
<evidence type="ECO:0000313" key="1">
    <source>
        <dbReference type="EMBL" id="CAJ2674565.1"/>
    </source>
</evidence>
<sequence length="624" mass="69760">MAKSCLNVIEIIDSDDEPDISHNVGAKSSSVNVVIDIIGSDEEPDISQNVPLNRRGSGNISVTTSEEKVKNMDNNPNVLQDMQGSGNNSPSTCFEEEKGNNLDSNHGGNNEENFDVCQDILFTSNTKRKRACNVVMSESESDRDDDDNMSNSLTTTNLVADKVTDDIRMPRRRLKTQRIVADKVTDDIQMPRRRLKTLRKIGSKSRGDKTYQQCIPTNGDDELEEDLSYSEEDNMSDFIVDDDFDVSDSEDMSNESQDESNSDAESNSGSLQNLQDNNKDSHLQDVSDRKDSGNISLSTCSAAEKGKNFGSNYDQNNEGNSDLGEDLLCVVTSKRKQIRNVVMSESENDDDDDDLPISTLIRNHVKEISVDELANVVDDDADGGDDNDDIPISQVIRMKKPCRRRLKPLKKCVSKSGDDKTPSCIPTNDDAHDDVESEEDLSESEEGNLNDFIVDDFDVSNCEVTSSKSEDEGCNGDVDDSDLQDISDEEIDIGKIMSKIGRKKKHKIKWEFKGDMLADFGKDPLLCMKAVCVINREQIAKEQMYKYTEPFCYSGRGFNKVDAARGSTLAWFITDGNPQGDIKKTVKELKEYNSKGVKICKLLAKRYWKQLYAIFKKNADPFFP</sequence>
<comment type="caution">
    <text evidence="1">The sequence shown here is derived from an EMBL/GenBank/DDBJ whole genome shotgun (WGS) entry which is preliminary data.</text>
</comment>
<gene>
    <name evidence="1" type="ORF">MILVUS5_LOCUS37778</name>
</gene>
<name>A0ACB0LYJ6_TRIPR</name>
<accession>A0ACB0LYJ6</accession>
<dbReference type="EMBL" id="CASHSV030000716">
    <property type="protein sequence ID" value="CAJ2674565.1"/>
    <property type="molecule type" value="Genomic_DNA"/>
</dbReference>
<protein>
    <submittedName>
        <fullName evidence="1">Uncharacterized protein</fullName>
    </submittedName>
</protein>
<proteinExistence type="predicted"/>
<keyword evidence="2" id="KW-1185">Reference proteome</keyword>
<evidence type="ECO:0000313" key="2">
    <source>
        <dbReference type="Proteomes" id="UP001177021"/>
    </source>
</evidence>